<protein>
    <submittedName>
        <fullName evidence="1 2">Uncharacterized protein</fullName>
    </submittedName>
</protein>
<reference evidence="2" key="3">
    <citation type="submission" date="2015-04" db="UniProtKB">
        <authorList>
            <consortium name="EnsemblPlants"/>
        </authorList>
    </citation>
    <scope>IDENTIFICATION</scope>
    <source>
        <strain evidence="2">cv. Jemalong A17</strain>
    </source>
</reference>
<dbReference type="HOGENOM" id="CLU_2691488_0_0_1"/>
<evidence type="ECO:0000313" key="3">
    <source>
        <dbReference type="Proteomes" id="UP000002051"/>
    </source>
</evidence>
<sequence length="74" mass="8037">MQIRVTTAGGKMKPTAVHLVQRLVRVTGYSDAGLVGRKRALEKDFGVVLVIGKELKERRRIGNITLPVPTTAAP</sequence>
<organism evidence="1 3">
    <name type="scientific">Medicago truncatula</name>
    <name type="common">Barrel medic</name>
    <name type="synonym">Medicago tribuloides</name>
    <dbReference type="NCBI Taxonomy" id="3880"/>
    <lineage>
        <taxon>Eukaryota</taxon>
        <taxon>Viridiplantae</taxon>
        <taxon>Streptophyta</taxon>
        <taxon>Embryophyta</taxon>
        <taxon>Tracheophyta</taxon>
        <taxon>Spermatophyta</taxon>
        <taxon>Magnoliopsida</taxon>
        <taxon>eudicotyledons</taxon>
        <taxon>Gunneridae</taxon>
        <taxon>Pentapetalae</taxon>
        <taxon>rosids</taxon>
        <taxon>fabids</taxon>
        <taxon>Fabales</taxon>
        <taxon>Fabaceae</taxon>
        <taxon>Papilionoideae</taxon>
        <taxon>50 kb inversion clade</taxon>
        <taxon>NPAAA clade</taxon>
        <taxon>Hologalegina</taxon>
        <taxon>IRL clade</taxon>
        <taxon>Trifolieae</taxon>
        <taxon>Medicago</taxon>
    </lineage>
</organism>
<gene>
    <name evidence="1" type="ordered locus">MTR_4g092565</name>
</gene>
<evidence type="ECO:0000313" key="2">
    <source>
        <dbReference type="EnsemblPlants" id="KEH31191"/>
    </source>
</evidence>
<proteinExistence type="predicted"/>
<accession>A0A072UP90</accession>
<dbReference type="AlphaFoldDB" id="A0A072UP90"/>
<dbReference type="EnsemblPlants" id="KEH31191">
    <property type="protein sequence ID" value="KEH31191"/>
    <property type="gene ID" value="MTR_4g092565"/>
</dbReference>
<dbReference type="EMBL" id="CM001220">
    <property type="protein sequence ID" value="KEH31191.1"/>
    <property type="molecule type" value="Genomic_DNA"/>
</dbReference>
<dbReference type="Proteomes" id="UP000002051">
    <property type="component" value="Chromosome 4"/>
</dbReference>
<name>A0A072UP90_MEDTR</name>
<reference evidence="1 3" key="2">
    <citation type="journal article" date="2014" name="BMC Genomics">
        <title>An improved genome release (version Mt4.0) for the model legume Medicago truncatula.</title>
        <authorList>
            <person name="Tang H."/>
            <person name="Krishnakumar V."/>
            <person name="Bidwell S."/>
            <person name="Rosen B."/>
            <person name="Chan A."/>
            <person name="Zhou S."/>
            <person name="Gentzbittel L."/>
            <person name="Childs K.L."/>
            <person name="Yandell M."/>
            <person name="Gundlach H."/>
            <person name="Mayer K.F."/>
            <person name="Schwartz D.C."/>
            <person name="Town C.D."/>
        </authorList>
    </citation>
    <scope>GENOME REANNOTATION</scope>
    <source>
        <strain evidence="1">A17</strain>
        <strain evidence="2 3">cv. Jemalong A17</strain>
    </source>
</reference>
<keyword evidence="3" id="KW-1185">Reference proteome</keyword>
<reference evidence="1 3" key="1">
    <citation type="journal article" date="2011" name="Nature">
        <title>The Medicago genome provides insight into the evolution of rhizobial symbioses.</title>
        <authorList>
            <person name="Young N.D."/>
            <person name="Debelle F."/>
            <person name="Oldroyd G.E."/>
            <person name="Geurts R."/>
            <person name="Cannon S.B."/>
            <person name="Udvardi M.K."/>
            <person name="Benedito V.A."/>
            <person name="Mayer K.F."/>
            <person name="Gouzy J."/>
            <person name="Schoof H."/>
            <person name="Van de Peer Y."/>
            <person name="Proost S."/>
            <person name="Cook D.R."/>
            <person name="Meyers B.C."/>
            <person name="Spannagl M."/>
            <person name="Cheung F."/>
            <person name="De Mita S."/>
            <person name="Krishnakumar V."/>
            <person name="Gundlach H."/>
            <person name="Zhou S."/>
            <person name="Mudge J."/>
            <person name="Bharti A.K."/>
            <person name="Murray J.D."/>
            <person name="Naoumkina M.A."/>
            <person name="Rosen B."/>
            <person name="Silverstein K.A."/>
            <person name="Tang H."/>
            <person name="Rombauts S."/>
            <person name="Zhao P.X."/>
            <person name="Zhou P."/>
            <person name="Barbe V."/>
            <person name="Bardou P."/>
            <person name="Bechner M."/>
            <person name="Bellec A."/>
            <person name="Berger A."/>
            <person name="Berges H."/>
            <person name="Bidwell S."/>
            <person name="Bisseling T."/>
            <person name="Choisne N."/>
            <person name="Couloux A."/>
            <person name="Denny R."/>
            <person name="Deshpande S."/>
            <person name="Dai X."/>
            <person name="Doyle J.J."/>
            <person name="Dudez A.M."/>
            <person name="Farmer A.D."/>
            <person name="Fouteau S."/>
            <person name="Franken C."/>
            <person name="Gibelin C."/>
            <person name="Gish J."/>
            <person name="Goldstein S."/>
            <person name="Gonzalez A.J."/>
            <person name="Green P.J."/>
            <person name="Hallab A."/>
            <person name="Hartog M."/>
            <person name="Hua A."/>
            <person name="Humphray S.J."/>
            <person name="Jeong D.H."/>
            <person name="Jing Y."/>
            <person name="Jocker A."/>
            <person name="Kenton S.M."/>
            <person name="Kim D.J."/>
            <person name="Klee K."/>
            <person name="Lai H."/>
            <person name="Lang C."/>
            <person name="Lin S."/>
            <person name="Macmil S.L."/>
            <person name="Magdelenat G."/>
            <person name="Matthews L."/>
            <person name="McCorrison J."/>
            <person name="Monaghan E.L."/>
            <person name="Mun J.H."/>
            <person name="Najar F.Z."/>
            <person name="Nicholson C."/>
            <person name="Noirot C."/>
            <person name="O'Bleness M."/>
            <person name="Paule C.R."/>
            <person name="Poulain J."/>
            <person name="Prion F."/>
            <person name="Qin B."/>
            <person name="Qu C."/>
            <person name="Retzel E.F."/>
            <person name="Riddle C."/>
            <person name="Sallet E."/>
            <person name="Samain S."/>
            <person name="Samson N."/>
            <person name="Sanders I."/>
            <person name="Saurat O."/>
            <person name="Scarpelli C."/>
            <person name="Schiex T."/>
            <person name="Segurens B."/>
            <person name="Severin A.J."/>
            <person name="Sherrier D.J."/>
            <person name="Shi R."/>
            <person name="Sims S."/>
            <person name="Singer S.R."/>
            <person name="Sinharoy S."/>
            <person name="Sterck L."/>
            <person name="Viollet A."/>
            <person name="Wang B.B."/>
            <person name="Wang K."/>
            <person name="Wang M."/>
            <person name="Wang X."/>
            <person name="Warfsmann J."/>
            <person name="Weissenbach J."/>
            <person name="White D.D."/>
            <person name="White J.D."/>
            <person name="Wiley G.B."/>
            <person name="Wincker P."/>
            <person name="Xing Y."/>
            <person name="Yang L."/>
            <person name="Yao Z."/>
            <person name="Ying F."/>
            <person name="Zhai J."/>
            <person name="Zhou L."/>
            <person name="Zuber A."/>
            <person name="Denarie J."/>
            <person name="Dixon R.A."/>
            <person name="May G.D."/>
            <person name="Schwartz D.C."/>
            <person name="Rogers J."/>
            <person name="Quetier F."/>
            <person name="Town C.D."/>
            <person name="Roe B.A."/>
        </authorList>
    </citation>
    <scope>NUCLEOTIDE SEQUENCE [LARGE SCALE GENOMIC DNA]</scope>
    <source>
        <strain evidence="1">A17</strain>
        <strain evidence="2 3">cv. Jemalong A17</strain>
    </source>
</reference>
<evidence type="ECO:0000313" key="1">
    <source>
        <dbReference type="EMBL" id="KEH31191.1"/>
    </source>
</evidence>